<dbReference type="InterPro" id="IPR001173">
    <property type="entry name" value="Glyco_trans_2-like"/>
</dbReference>
<feature type="domain" description="Glycosyltransferase 2-like" evidence="2">
    <location>
        <begin position="21"/>
        <end position="124"/>
    </location>
</feature>
<evidence type="ECO:0000313" key="4">
    <source>
        <dbReference type="Proteomes" id="UP000198657"/>
    </source>
</evidence>
<comment type="similarity">
    <text evidence="1">Belongs to the glycosyltransferase 2 family. WaaE/KdtX subfamily.</text>
</comment>
<dbReference type="AlphaFoldDB" id="A0A1H8KSD4"/>
<dbReference type="RefSeq" id="WP_244273232.1">
    <property type="nucleotide sequence ID" value="NZ_FODN01000002.1"/>
</dbReference>
<keyword evidence="4" id="KW-1185">Reference proteome</keyword>
<dbReference type="Gene3D" id="3.90.550.10">
    <property type="entry name" value="Spore Coat Polysaccharide Biosynthesis Protein SpsA, Chain A"/>
    <property type="match status" value="1"/>
</dbReference>
<dbReference type="GO" id="GO:0016740">
    <property type="term" value="F:transferase activity"/>
    <property type="evidence" value="ECO:0007669"/>
    <property type="project" value="UniProtKB-KW"/>
</dbReference>
<dbReference type="Proteomes" id="UP000198657">
    <property type="component" value="Unassembled WGS sequence"/>
</dbReference>
<name>A0A1H8KSD4_9FLAO</name>
<protein>
    <submittedName>
        <fullName evidence="3">Glycosyltransferase involved in cell wall bisynthesis</fullName>
    </submittedName>
</protein>
<accession>A0A1H8KSD4</accession>
<evidence type="ECO:0000256" key="1">
    <source>
        <dbReference type="ARBA" id="ARBA00038494"/>
    </source>
</evidence>
<sequence length="262" mass="31266">MNIPQNRNQNNLEPKITALAITLNEEDNVKRYIQSLSFADEIIFIDSNSTDATVAIAKELGVKVIQRNFDDFSKQRNFAVEQAKNDWIIFFDLDEIITPELGKEIVSTISLRNDFVAYYINRNFFFLGKQIKHGGWQTDKSIKIFNKKNCSYNGNLVHESIKTKGKIGFLKNRVNHYSYKSFDKYNEKLNLYSQLQAETLYLKNKRPNLYHFFIRPCYRFWWQYICRLGFLDKKEGFILAYVHSFAVFKRYLQLWMMYRKIE</sequence>
<dbReference type="PANTHER" id="PTHR43630">
    <property type="entry name" value="POLY-BETA-1,6-N-ACETYL-D-GLUCOSAMINE SYNTHASE"/>
    <property type="match status" value="1"/>
</dbReference>
<dbReference type="EMBL" id="FODN01000002">
    <property type="protein sequence ID" value="SEN95812.1"/>
    <property type="molecule type" value="Genomic_DNA"/>
</dbReference>
<dbReference type="InterPro" id="IPR029044">
    <property type="entry name" value="Nucleotide-diphossugar_trans"/>
</dbReference>
<gene>
    <name evidence="3" type="ORF">SAMN04487942_1314</name>
</gene>
<proteinExistence type="inferred from homology"/>
<dbReference type="STRING" id="604089.SAMN04487942_1314"/>
<dbReference type="SUPFAM" id="SSF53448">
    <property type="entry name" value="Nucleotide-diphospho-sugar transferases"/>
    <property type="match status" value="1"/>
</dbReference>
<evidence type="ECO:0000313" key="3">
    <source>
        <dbReference type="EMBL" id="SEN95812.1"/>
    </source>
</evidence>
<dbReference type="CDD" id="cd02511">
    <property type="entry name" value="Beta4Glucosyltransferase"/>
    <property type="match status" value="1"/>
</dbReference>
<dbReference type="Pfam" id="PF00535">
    <property type="entry name" value="Glycos_transf_2"/>
    <property type="match status" value="1"/>
</dbReference>
<keyword evidence="3" id="KW-0808">Transferase</keyword>
<reference evidence="4" key="1">
    <citation type="submission" date="2016-10" db="EMBL/GenBank/DDBJ databases">
        <authorList>
            <person name="Varghese N."/>
            <person name="Submissions S."/>
        </authorList>
    </citation>
    <scope>NUCLEOTIDE SEQUENCE [LARGE SCALE GENOMIC DNA]</scope>
    <source>
        <strain evidence="4">CGMCC 1.8704</strain>
    </source>
</reference>
<dbReference type="PANTHER" id="PTHR43630:SF2">
    <property type="entry name" value="GLYCOSYLTRANSFERASE"/>
    <property type="match status" value="1"/>
</dbReference>
<organism evidence="3 4">
    <name type="scientific">Flavobacterium sinopsychrotolerans</name>
    <dbReference type="NCBI Taxonomy" id="604089"/>
    <lineage>
        <taxon>Bacteria</taxon>
        <taxon>Pseudomonadati</taxon>
        <taxon>Bacteroidota</taxon>
        <taxon>Flavobacteriia</taxon>
        <taxon>Flavobacteriales</taxon>
        <taxon>Flavobacteriaceae</taxon>
        <taxon>Flavobacterium</taxon>
    </lineage>
</organism>
<evidence type="ECO:0000259" key="2">
    <source>
        <dbReference type="Pfam" id="PF00535"/>
    </source>
</evidence>